<evidence type="ECO:0000313" key="1">
    <source>
        <dbReference type="EMBL" id="ESL04016.1"/>
    </source>
</evidence>
<proteinExistence type="predicted"/>
<dbReference type="HOGENOM" id="CLU_2394397_0_0_9"/>
<comment type="caution">
    <text evidence="1">The sequence shown here is derived from an EMBL/GenBank/DDBJ whole genome shotgun (WGS) entry which is preliminary data.</text>
</comment>
<sequence>MKTAYRTNIYASIAFSDLIIKRYTARYETTSRHCFLDEHKLKTKCEYRKQVVLSSVSEKELHIFFLFNEKNKIIIKRFYNSTLAVIESLKRTK</sequence>
<reference evidence="1 2" key="1">
    <citation type="submission" date="2013-06" db="EMBL/GenBank/DDBJ databases">
        <authorList>
            <person name="Weinstock G."/>
            <person name="Sodergren E."/>
            <person name="Clifton S."/>
            <person name="Fulton L."/>
            <person name="Fulton B."/>
            <person name="Courtney L."/>
            <person name="Fronick C."/>
            <person name="Harrison M."/>
            <person name="Strong C."/>
            <person name="Farmer C."/>
            <person name="Delahaunty K."/>
            <person name="Markovic C."/>
            <person name="Hall O."/>
            <person name="Minx P."/>
            <person name="Tomlinson C."/>
            <person name="Mitreva M."/>
            <person name="Nelson J."/>
            <person name="Hou S."/>
            <person name="Wollam A."/>
            <person name="Pepin K.H."/>
            <person name="Johnson M."/>
            <person name="Bhonagiri V."/>
            <person name="Nash W.E."/>
            <person name="Warren W."/>
            <person name="Chinwalla A."/>
            <person name="Mardis E.R."/>
            <person name="Wilson R.K."/>
        </authorList>
    </citation>
    <scope>NUCLEOTIDE SEQUENCE [LARGE SCALE GENOMIC DNA]</scope>
    <source>
        <strain evidence="1 2">ATCC 51271</strain>
    </source>
</reference>
<gene>
    <name evidence="1" type="ORF">GCWU0000282_000734</name>
</gene>
<dbReference type="EMBL" id="ACIL03000006">
    <property type="protein sequence ID" value="ESL04016.1"/>
    <property type="molecule type" value="Genomic_DNA"/>
</dbReference>
<name>V2Y8L7_9FIRM</name>
<protein>
    <submittedName>
        <fullName evidence="1">Uncharacterized protein</fullName>
    </submittedName>
</protein>
<dbReference type="AlphaFoldDB" id="V2Y8L7"/>
<accession>V2Y8L7</accession>
<keyword evidence="2" id="KW-1185">Reference proteome</keyword>
<evidence type="ECO:0000313" key="2">
    <source>
        <dbReference type="Proteomes" id="UP000018227"/>
    </source>
</evidence>
<dbReference type="Proteomes" id="UP000018227">
    <property type="component" value="Unassembled WGS sequence"/>
</dbReference>
<organism evidence="1 2">
    <name type="scientific">Catonella morbi ATCC 51271</name>
    <dbReference type="NCBI Taxonomy" id="592026"/>
    <lineage>
        <taxon>Bacteria</taxon>
        <taxon>Bacillati</taxon>
        <taxon>Bacillota</taxon>
        <taxon>Clostridia</taxon>
        <taxon>Lachnospirales</taxon>
        <taxon>Lachnospiraceae</taxon>
        <taxon>Catonella</taxon>
    </lineage>
</organism>